<dbReference type="Pfam" id="PF12781">
    <property type="entry name" value="AAA_9"/>
    <property type="match status" value="1"/>
</dbReference>
<dbReference type="InterPro" id="IPR027417">
    <property type="entry name" value="P-loop_NTPase"/>
</dbReference>
<evidence type="ECO:0000256" key="1">
    <source>
        <dbReference type="ARBA" id="ARBA00004245"/>
    </source>
</evidence>
<dbReference type="InterPro" id="IPR043160">
    <property type="entry name" value="Dynein_C_barrel"/>
</dbReference>
<dbReference type="Pfam" id="PF18199">
    <property type="entry name" value="Dynein_C"/>
    <property type="match status" value="1"/>
</dbReference>
<dbReference type="Gene3D" id="1.10.8.710">
    <property type="match status" value="1"/>
</dbReference>
<feature type="domain" description="Dynein heavy chain coiled coil stalk" evidence="14">
    <location>
        <begin position="2668"/>
        <end position="3013"/>
    </location>
</feature>
<feature type="coiled-coil region" evidence="10">
    <location>
        <begin position="3200"/>
        <end position="3227"/>
    </location>
</feature>
<evidence type="ECO:0000259" key="20">
    <source>
        <dbReference type="Pfam" id="PF22597"/>
    </source>
</evidence>
<protein>
    <recommendedName>
        <fullName evidence="23">Dynein heavy chain family protein</fullName>
    </recommendedName>
</protein>
<evidence type="ECO:0000256" key="7">
    <source>
        <dbReference type="ARBA" id="ARBA00023054"/>
    </source>
</evidence>
<gene>
    <name evidence="21" type="ORF">M9Y10_014318</name>
</gene>
<dbReference type="PANTHER" id="PTHR45703:SF36">
    <property type="entry name" value="DYNEIN HEAVY CHAIN, CYTOPLASMIC"/>
    <property type="match status" value="1"/>
</dbReference>
<dbReference type="InterPro" id="IPR042222">
    <property type="entry name" value="Dynein_2_N"/>
</dbReference>
<dbReference type="Gene3D" id="1.10.472.130">
    <property type="match status" value="1"/>
</dbReference>
<evidence type="ECO:0000256" key="3">
    <source>
        <dbReference type="ARBA" id="ARBA00022701"/>
    </source>
</evidence>
<comment type="subcellular location">
    <subcellularLocation>
        <location evidence="1">Cytoplasm</location>
        <location evidence="1">Cytoskeleton</location>
    </subcellularLocation>
</comment>
<feature type="domain" description="Dynein heavy chain ATP-binding dynein motor region" evidence="16">
    <location>
        <begin position="3042"/>
        <end position="3263"/>
    </location>
</feature>
<feature type="domain" description="Dynein heavy chain region D6 P-loop" evidence="11">
    <location>
        <begin position="3506"/>
        <end position="3618"/>
    </location>
</feature>
<evidence type="ECO:0000259" key="18">
    <source>
        <dbReference type="Pfam" id="PF18198"/>
    </source>
</evidence>
<proteinExistence type="predicted"/>
<dbReference type="Gene3D" id="6.10.140.1060">
    <property type="match status" value="1"/>
</dbReference>
<feature type="domain" description="Dynein 2 heavy chain 1 cytoplasmic ATPase lid" evidence="20">
    <location>
        <begin position="2246"/>
        <end position="2334"/>
    </location>
</feature>
<dbReference type="InterPro" id="IPR026983">
    <property type="entry name" value="DHC"/>
</dbReference>
<dbReference type="Pfam" id="PF08393">
    <property type="entry name" value="DHC_N2"/>
    <property type="match status" value="1"/>
</dbReference>
<feature type="domain" description="Dynein heavy chain AAA 5 extension" evidence="17">
    <location>
        <begin position="1962"/>
        <end position="2048"/>
    </location>
</feature>
<dbReference type="InterPro" id="IPR024743">
    <property type="entry name" value="Dynein_HC_stalk"/>
</dbReference>
<dbReference type="InterPro" id="IPR043157">
    <property type="entry name" value="Dynein_AAA1S"/>
</dbReference>
<evidence type="ECO:0000259" key="13">
    <source>
        <dbReference type="Pfam" id="PF12774"/>
    </source>
</evidence>
<evidence type="ECO:0000259" key="15">
    <source>
        <dbReference type="Pfam" id="PF12780"/>
    </source>
</evidence>
<dbReference type="InterPro" id="IPR041466">
    <property type="entry name" value="Dynein_AAA5_ext"/>
</dbReference>
<feature type="domain" description="Dynein heavy chain hydrolytic ATP-binding dynein motor region" evidence="13">
    <location>
        <begin position="1403"/>
        <end position="1730"/>
    </location>
</feature>
<evidence type="ECO:0000313" key="22">
    <source>
        <dbReference type="Proteomes" id="UP001470230"/>
    </source>
</evidence>
<evidence type="ECO:0000256" key="2">
    <source>
        <dbReference type="ARBA" id="ARBA00022490"/>
    </source>
</evidence>
<dbReference type="Pfam" id="PF03028">
    <property type="entry name" value="Dynein_heavy"/>
    <property type="match status" value="1"/>
</dbReference>
<dbReference type="Gene3D" id="1.10.8.1220">
    <property type="match status" value="1"/>
</dbReference>
<organism evidence="21 22">
    <name type="scientific">Tritrichomonas musculus</name>
    <dbReference type="NCBI Taxonomy" id="1915356"/>
    <lineage>
        <taxon>Eukaryota</taxon>
        <taxon>Metamonada</taxon>
        <taxon>Parabasalia</taxon>
        <taxon>Tritrichomonadida</taxon>
        <taxon>Tritrichomonadidae</taxon>
        <taxon>Tritrichomonas</taxon>
    </lineage>
</organism>
<dbReference type="SUPFAM" id="SSF52540">
    <property type="entry name" value="P-loop containing nucleoside triphosphate hydrolases"/>
    <property type="match status" value="4"/>
</dbReference>
<feature type="coiled-coil region" evidence="10">
    <location>
        <begin position="2895"/>
        <end position="2967"/>
    </location>
</feature>
<dbReference type="Gene3D" id="3.40.50.300">
    <property type="entry name" value="P-loop containing nucleotide triphosphate hydrolases"/>
    <property type="match status" value="5"/>
</dbReference>
<evidence type="ECO:0000259" key="19">
    <source>
        <dbReference type="Pfam" id="PF18199"/>
    </source>
</evidence>
<feature type="coiled-coil region" evidence="10">
    <location>
        <begin position="2708"/>
        <end position="2742"/>
    </location>
</feature>
<feature type="coiled-coil region" evidence="10">
    <location>
        <begin position="247"/>
        <end position="274"/>
    </location>
</feature>
<feature type="domain" description="Dynein heavy chain AAA module D4" evidence="15">
    <location>
        <begin position="2399"/>
        <end position="2651"/>
    </location>
</feature>
<dbReference type="InterPro" id="IPR041228">
    <property type="entry name" value="Dynein_C"/>
</dbReference>
<evidence type="ECO:0000256" key="8">
    <source>
        <dbReference type="ARBA" id="ARBA00023175"/>
    </source>
</evidence>
<dbReference type="Pfam" id="PF18198">
    <property type="entry name" value="AAA_lid_11"/>
    <property type="match status" value="1"/>
</dbReference>
<dbReference type="Pfam" id="PF22597">
    <property type="entry name" value="DYN_lid"/>
    <property type="match status" value="1"/>
</dbReference>
<evidence type="ECO:0008006" key="23">
    <source>
        <dbReference type="Google" id="ProtNLM"/>
    </source>
</evidence>
<dbReference type="Gene3D" id="1.10.8.720">
    <property type="entry name" value="Region D6 of dynein motor"/>
    <property type="match status" value="1"/>
</dbReference>
<dbReference type="Pfam" id="PF12780">
    <property type="entry name" value="AAA_8"/>
    <property type="match status" value="1"/>
</dbReference>
<evidence type="ECO:0000259" key="16">
    <source>
        <dbReference type="Pfam" id="PF12781"/>
    </source>
</evidence>
<dbReference type="Pfam" id="PF12777">
    <property type="entry name" value="MT"/>
    <property type="match status" value="1"/>
</dbReference>
<keyword evidence="7 10" id="KW-0175">Coiled coil</keyword>
<dbReference type="Gene3D" id="3.10.490.20">
    <property type="match status" value="1"/>
</dbReference>
<dbReference type="Pfam" id="PF17852">
    <property type="entry name" value="Dynein_AAA_lid"/>
    <property type="match status" value="1"/>
</dbReference>
<dbReference type="InterPro" id="IPR042228">
    <property type="entry name" value="Dynein_linker_3"/>
</dbReference>
<dbReference type="Gene3D" id="1.20.140.100">
    <property type="entry name" value="Dynein heavy chain, N-terminal domain 2"/>
    <property type="match status" value="1"/>
</dbReference>
<comment type="caution">
    <text evidence="21">The sequence shown here is derived from an EMBL/GenBank/DDBJ whole genome shotgun (WGS) entry which is preliminary data.</text>
</comment>
<dbReference type="Pfam" id="PF12774">
    <property type="entry name" value="AAA_6"/>
    <property type="match status" value="1"/>
</dbReference>
<evidence type="ECO:0000259" key="11">
    <source>
        <dbReference type="Pfam" id="PF03028"/>
    </source>
</evidence>
<evidence type="ECO:0000256" key="10">
    <source>
        <dbReference type="SAM" id="Coils"/>
    </source>
</evidence>
<keyword evidence="22" id="KW-1185">Reference proteome</keyword>
<evidence type="ECO:0000256" key="6">
    <source>
        <dbReference type="ARBA" id="ARBA00023017"/>
    </source>
</evidence>
<keyword evidence="6" id="KW-0243">Dynein</keyword>
<dbReference type="InterPro" id="IPR004273">
    <property type="entry name" value="Dynein_heavy_D6_P-loop"/>
</dbReference>
<keyword evidence="5" id="KW-0067">ATP-binding</keyword>
<dbReference type="InterPro" id="IPR035706">
    <property type="entry name" value="AAA_9"/>
</dbReference>
<dbReference type="Gene3D" id="3.20.180.20">
    <property type="entry name" value="Dynein heavy chain, N-terminal domain 2"/>
    <property type="match status" value="1"/>
</dbReference>
<accession>A0ABR2KZA3</accession>
<evidence type="ECO:0000256" key="4">
    <source>
        <dbReference type="ARBA" id="ARBA00022741"/>
    </source>
</evidence>
<keyword evidence="2" id="KW-0963">Cytoplasm</keyword>
<evidence type="ECO:0000256" key="9">
    <source>
        <dbReference type="ARBA" id="ARBA00023212"/>
    </source>
</evidence>
<dbReference type="Gene3D" id="1.20.920.30">
    <property type="match status" value="1"/>
</dbReference>
<keyword evidence="4" id="KW-0547">Nucleotide-binding</keyword>
<feature type="domain" description="Dynein heavy chain C-terminal" evidence="19">
    <location>
        <begin position="3796"/>
        <end position="4094"/>
    </location>
</feature>
<keyword evidence="9" id="KW-0206">Cytoskeleton</keyword>
<name>A0ABR2KZA3_9EUKA</name>
<dbReference type="Proteomes" id="UP001470230">
    <property type="component" value="Unassembled WGS sequence"/>
</dbReference>
<feature type="domain" description="Dynein heavy chain AAA lid" evidence="18">
    <location>
        <begin position="3652"/>
        <end position="3789"/>
    </location>
</feature>
<feature type="coiled-coil region" evidence="10">
    <location>
        <begin position="816"/>
        <end position="863"/>
    </location>
</feature>
<dbReference type="Pfam" id="PF12775">
    <property type="entry name" value="AAA_7"/>
    <property type="match status" value="1"/>
</dbReference>
<reference evidence="21 22" key="1">
    <citation type="submission" date="2024-04" db="EMBL/GenBank/DDBJ databases">
        <title>Tritrichomonas musculus Genome.</title>
        <authorList>
            <person name="Alves-Ferreira E."/>
            <person name="Grigg M."/>
            <person name="Lorenzi H."/>
            <person name="Galac M."/>
        </authorList>
    </citation>
    <scope>NUCLEOTIDE SEQUENCE [LARGE SCALE GENOMIC DNA]</scope>
    <source>
        <strain evidence="21 22">EAF2021</strain>
    </source>
</reference>
<keyword evidence="3" id="KW-0493">Microtubule</keyword>
<keyword evidence="8" id="KW-0505">Motor protein</keyword>
<evidence type="ECO:0000313" key="21">
    <source>
        <dbReference type="EMBL" id="KAK8896419.1"/>
    </source>
</evidence>
<evidence type="ECO:0000259" key="14">
    <source>
        <dbReference type="Pfam" id="PF12777"/>
    </source>
</evidence>
<sequence length="4098" mass="471982">MSGDRFLKGKSRLIQRESDVYQKKRFSRKVGITMPEDSVTIPKIGQWSLGSSNLTAPTMKPPQRPKTSISNQIEKTENTPEINEQISNTQSISTTIPASKISKRPITAKKNITKISIPKAPTNKTNINEKLVDFPQGTVTTDIDDILRSKYRRPSTVVPPINSNPDVPEDFSVDTRFLPLEYFDDSTYEEFSIEELMKDPNAYSQYSNNGQIKWEECTVLEYDEKNGYFTIEWKKTKKKKKVPRFNIRFVRENLEKFQERIAVARSNCIRFENTLRFNAQVDLRSINCLPSLSENDFDEIHERVNIKLEGKYQNIQKQLDDEVKYLFKKLENQFEFEYELTQNPLIPHRDDFLALMPKPKPVPSNGLVCDPHINFNRLLDRITELHVCADPILQEGLFNAWEIFQNTQSSTFYTSGFPDEVLKLDEYIKRQQELLIKTAKSFKQSIQETLESVISSTLTTQPESADIKVKKFPKMVIVTIRMLHTVLLRIVQKTLEQFISLFESYDIQKNEQKSPQFIVDLIFDKSLNILESFPSYNEFQEKIGNLLTILEQTVNKLPVLKILLIDVDTSNVSFADCIKFIDSKKEVLSDYISTLFKPVSDFINEKRFFEQFLKLDPTEYALEFDPKGKRTLDEYRSQINDCNKILQIVQNEMNTKYDDGLFRISCVDFKQKASEHLNSLIYSFLSRVKKFAVESIEEINNEFDNITEHLKKTPQTPEELGELVQYIKQIHSTEKVRSEKISKSSQRFSFLDQYQFETTNEEVAKHYQALQMPSKINVMIEETERSITVIKTKMTSSLRKQRFELEQESLSVTEELTQFRNNYNDLEMAVEAADEINAIEKKIQKLKQLNDTYTNHEKLLENEQNPSHSLRNLVEEFSPLHILWNLANEWFSQNATWLDTPFPQVRADIMNQFMIQATKKVTKLRKELNNKLLVDGVLKPLAKQIESFKEKCPLIVKLRHPGIKTKHWEEISQIVGFEVMPSMELNLQGFLNLNLDKWTDEIFEIANVAALEYSLESSLDQMDNELQTLQFVTVEFNDSKQYILQQIDDIISTIDDQLVTTQTLLSSPYIKPMKKRANDKLAFLHVAHETLDAWVNCQKSWLYLQPIFTGTSIQQKLYKEAMEWSTVVNIWSDLMQGTHVHPEFLTVMSRDNILPNLKKCNDLLDSITKGLNAYLEAKRLGFPRFFFLSNDELISILSHTKDFDKMQESMQKLFEYVNSIDVTPEFLITHMNDAEGEKVELLNNINGDTPEIEDWLNSFEEEMRNTLKENTLKAVETYNQTAKKQWFSDYPAQTILIAMQILWTSQVTQSLKTAKANRLNLLQQKYLDLLDQLTDLIRQPISHLLRQLISSLLINQVHNRDIINQLIEGNASDVDDFKWTKQLRYYVEQGTIIVNSINNSFEYSYEYAGNSTRLVITPLTDRCYQTLLAAFKQFLSGAPSGPAGTGKTETVRDCAKALGRPCVVYNCSEEVTPEQMSQFFAGLSSSGSWSCFDEFNRINIEVLSVIAQQVRSIQEAIASNAETFKLDARTLKINPRAAICITMNPGYAGRTELPDNLKALFRPVAMMVPDFVFISEILLFSGGFSTASVLAVKLAALFDLCRKQLSNARHYDWGLRAMKAILRTAGKAKRNDLKADESFLLVRTIRDCTAPKLISDDLPLFNAIITDVFPNVIIDKERPTQLIEKLKVVFEEELKCLPLPVFLDKCVEFHETTLVRHGIMLVGSTMSGKSTTWKAMKKALTDLFNDKKEGMPVHLEHLNPKAISIAELYGAFNPATSEWSDGVLSHAIRSCSFSEQNEHKWIIVDGPVDSLWIESMNSLLDDNKVLCLPNNERIQLGPEVKLIFEVDDLSQASPATVSRCGMVYFDSSSLTWEAIAESCLSKCENKELLLDLCKKYIPSMKQFLEVDAKLALEASSNVVVSSTFKLLFCFKSLLRRPQEITSNEDNDEQKFVDPLNDILYYSLFSDYKDKDIPYYYSSQDRLPIAIEMTFIFCLIWSFGAIITEDCRVTFNNFLREKMLDLKSVCPFPSDKTVFNYFIDFSSLKWTEWCDGKNNLEFTLEQPIENQMIPTNESASVIYLTRLLCEHDRSVIIQGPQTSKTLITNTLINTILDPNIFDCHFYPLANCSIPANIGSFMMQYMHKHQGKFGPLPNQKLIYVLDNIGSPKPEVYGAQPPLELIRQFLDYGGWYNTKTVTFNNIINTSFIATLGEMTIPKRLMRHFYLVHIPNYSNDIYKNIFSSLLNQRLKEFSEQIKSEITNVTEATISVFDECKKNLLPIPSKLHYVFSFRNLVRVLRGILMTKTTLTSTTDEFLRLWYHEMQREFIDRFSTQEDRKWFTEMMNKYSKQFINFEINDENILFNQFSDDSHEYKEVKKTNEALLTSCTALLDEHNNNSSKPISITLFQEAISHLSAISRSLSMRRGHSLLVGVKSSGRKSLARLALFISQIEIFEIAITRTYSFIDWREDIKKLIKQCGVENTETAFIISDVQIIMNQQLEDLSNLVSICDIPQLFERDEFEAIKAELAQNELVQEPSDIVHLFQTRIQKNLHIIIVASPYGSVFKDSMLYFPTLRNEMVIDWYLPWSENALHSIAYASLNNKSIGDKEIVDSVVHSCVKIHKIVEKQADKYLKATKRFTAVTPSKYFELIQLFIVKLKKKEKETIELIKKYENGVEKIKTTRGSIETMSKQLDIDIPILQKTRSEVKLMLGELKVKQEEVEDNRAQVQEQSDIAEKEAQTAKKANSIAQKELKKAEPLLQEAQNAVNRLDKDSLVNIKKLHNPSAGMKDTFDAVCIMFGKSPKKVDGPMPGEKIDDYWPEAVSLLNDFNFIKNVQNFKMDNIPKEVINKLKKYVNKEVREEKRKAALASFQAVAALYDWVCASYDYWYVYQEILPKKRNAERTEKKLEETKAILAKAQEHLEAVEAKLAELMGNVQEMQKKENDLSQNVANTQKRLERAQKILSGLEGETNRWIESANKLKDSSQFILGDSILISSSLTYLGAFSPTFRGEILDQWKVILREAKLKFNDNLTIENSIGNEAVIRDWVLKGLPNDTHSIENALIIQEYNSCFPLLIDPQLSGTKWLQAVIGDQLNLLRFDQSDFLQILKTCISFGNSVLIENAGLKLDPLIDPILSREISNIDGQKKISIGGESIDYSDKFRLYISTKYPNPHYSPEVCSQMTLINFTTTQDGLSDLLINNLLEVEKSDLEKMRINIMEAKAENMKKLKQAEDEILMIVSNSAGDILDDDTAIETLQKAQVTSADIEKQMKEAEKTEEEISEFKKQFLPVSERAALLYFCVSDFSVIDPMYQFSLKWFVPLFRNSIHNAEHKGNMVENFNNSVACSFYDSVSFSLFSRHKLLFSTLMTIRILLHEKRINSSELAFLLSPKIEQKKSEINWLPDDIWSLLYSMKDVSKTLKNVFLSIEKNPDSWKKYYVSKTPEQVQLPSILDDETEIELSSFQKLILLRVFHLEKVREGVRTFISNEMGEQFVTPPTLNLVNIFKESDPLSPLIFIIMPGIDPEDEIINVSQIMETEKYLFSYSLGRGRGQGAEDLIKESSEKGFWVLLQNCHLSLSFMPRLEYIISHLDPEKTHERFRLCLVTMSSPDFPIGILYQGTKLIYEIPKGIRENVMRLYGLLKEEDYNEMESKTTERKLTFNLAFFHAVVLERLQFGSIGWNIPYEFNPSDFSISLKHMKAFMNDDIDQANKKFPQEELLYVIGELDYGGRVTDAWDRRLLKSLLNQIFTGKNFLNERKYPSPDLHGTMQELLDTVNEWSIVTSGNDVGLGDNASTIIGRNESLKIFDSLVEIQPTLVAATETISESQFALNLVQNLLGKVPRQFNLRTFKKKFDQSLTMSTVLEHEIVLYNRLISVINESLQKMEKGLKGLILIDDFLETFNHSLLSNKVPDYWLHFSFPSILSLNSYMNDLNRRVNFLNEWINNGKEPNKIFLGGFFHPEEFLTAVLQVFARKHKVPFDSLKWKTTAVSSKEADNNILDEGVYIEGLMLEGAKWDYVESRLIECGEKDLTNELPIMKLVPTQEKCPYDLNKMYECPVFRTQNRGTGALDLPNYIISLYLPTPGVKPDHWIQRSVAAFITIQ</sequence>
<dbReference type="Gene3D" id="1.10.287.2620">
    <property type="match status" value="1"/>
</dbReference>
<dbReference type="InterPro" id="IPR035699">
    <property type="entry name" value="AAA_6"/>
</dbReference>
<evidence type="ECO:0000256" key="5">
    <source>
        <dbReference type="ARBA" id="ARBA00022840"/>
    </source>
</evidence>
<dbReference type="Gene3D" id="1.20.920.20">
    <property type="match status" value="1"/>
</dbReference>
<dbReference type="InterPro" id="IPR054354">
    <property type="entry name" value="DYNC2H1-like_lid"/>
</dbReference>
<dbReference type="InterPro" id="IPR013602">
    <property type="entry name" value="Dynein_heavy_linker"/>
</dbReference>
<dbReference type="InterPro" id="IPR041658">
    <property type="entry name" value="AAA_lid_11"/>
</dbReference>
<evidence type="ECO:0000259" key="12">
    <source>
        <dbReference type="Pfam" id="PF08393"/>
    </source>
</evidence>
<dbReference type="PANTHER" id="PTHR45703">
    <property type="entry name" value="DYNEIN HEAVY CHAIN"/>
    <property type="match status" value="1"/>
</dbReference>
<dbReference type="InterPro" id="IPR042219">
    <property type="entry name" value="AAA_lid_11_sf"/>
</dbReference>
<dbReference type="Gene3D" id="1.20.1270.280">
    <property type="match status" value="1"/>
</dbReference>
<dbReference type="InterPro" id="IPR024317">
    <property type="entry name" value="Dynein_heavy_chain_D4_dom"/>
</dbReference>
<feature type="domain" description="Dynein heavy chain linker" evidence="12">
    <location>
        <begin position="870"/>
        <end position="1271"/>
    </location>
</feature>
<evidence type="ECO:0000259" key="17">
    <source>
        <dbReference type="Pfam" id="PF17852"/>
    </source>
</evidence>
<dbReference type="Gene3D" id="1.20.58.1120">
    <property type="match status" value="1"/>
</dbReference>
<feature type="coiled-coil region" evidence="10">
    <location>
        <begin position="3253"/>
        <end position="3283"/>
    </location>
</feature>
<dbReference type="EMBL" id="JAPFFF010000002">
    <property type="protein sequence ID" value="KAK8896419.1"/>
    <property type="molecule type" value="Genomic_DNA"/>
</dbReference>